<organism evidence="2 3">
    <name type="scientific">Pristionchus pacificus</name>
    <name type="common">Parasitic nematode worm</name>
    <dbReference type="NCBI Taxonomy" id="54126"/>
    <lineage>
        <taxon>Eukaryota</taxon>
        <taxon>Metazoa</taxon>
        <taxon>Ecdysozoa</taxon>
        <taxon>Nematoda</taxon>
        <taxon>Chromadorea</taxon>
        <taxon>Rhabditida</taxon>
        <taxon>Rhabditina</taxon>
        <taxon>Diplogasteromorpha</taxon>
        <taxon>Diplogasteroidea</taxon>
        <taxon>Neodiplogasteridae</taxon>
        <taxon>Pristionchus</taxon>
    </lineage>
</organism>
<accession>A0A8R1V1D4</accession>
<accession>A0A2A6BUE3</accession>
<gene>
    <name evidence="2" type="primary">WBGene00281719</name>
</gene>
<dbReference type="EnsemblMetazoa" id="PPA43350.1">
    <property type="protein sequence ID" value="PPA43350.1"/>
    <property type="gene ID" value="WBGene00281719"/>
</dbReference>
<protein>
    <submittedName>
        <fullName evidence="2">Uncharacterized protein</fullName>
    </submittedName>
</protein>
<feature type="region of interest" description="Disordered" evidence="1">
    <location>
        <begin position="80"/>
        <end position="110"/>
    </location>
</feature>
<reference evidence="2" key="2">
    <citation type="submission" date="2022-06" db="UniProtKB">
        <authorList>
            <consortium name="EnsemblMetazoa"/>
        </authorList>
    </citation>
    <scope>IDENTIFICATION</scope>
    <source>
        <strain evidence="2">PS312</strain>
    </source>
</reference>
<evidence type="ECO:0000256" key="1">
    <source>
        <dbReference type="SAM" id="MobiDB-lite"/>
    </source>
</evidence>
<feature type="compositionally biased region" description="Polar residues" evidence="1">
    <location>
        <begin position="92"/>
        <end position="103"/>
    </location>
</feature>
<name>A0A2A6BUE3_PRIPA</name>
<dbReference type="Proteomes" id="UP000005239">
    <property type="component" value="Unassembled WGS sequence"/>
</dbReference>
<proteinExistence type="predicted"/>
<sequence length="135" mass="14465">MKEGSVNSALHKPFLVGLYPVSSRSLNDYRTQSIHAPLLVKATPHSAENTTSIVNEMTNRGTAKVGSRCPLTVSLPYPVNRRSSSVHRRVSASGTRSIISTTVPRGGGRDDLRVVRATEQRDAAQRAANVAGSAK</sequence>
<dbReference type="AlphaFoldDB" id="A0A2A6BUE3"/>
<reference evidence="3" key="1">
    <citation type="journal article" date="2008" name="Nat. Genet.">
        <title>The Pristionchus pacificus genome provides a unique perspective on nematode lifestyle and parasitism.</title>
        <authorList>
            <person name="Dieterich C."/>
            <person name="Clifton S.W."/>
            <person name="Schuster L.N."/>
            <person name="Chinwalla A."/>
            <person name="Delehaunty K."/>
            <person name="Dinkelacker I."/>
            <person name="Fulton L."/>
            <person name="Fulton R."/>
            <person name="Godfrey J."/>
            <person name="Minx P."/>
            <person name="Mitreva M."/>
            <person name="Roeseler W."/>
            <person name="Tian H."/>
            <person name="Witte H."/>
            <person name="Yang S.P."/>
            <person name="Wilson R.K."/>
            <person name="Sommer R.J."/>
        </authorList>
    </citation>
    <scope>NUCLEOTIDE SEQUENCE [LARGE SCALE GENOMIC DNA]</scope>
    <source>
        <strain evidence="3">PS312</strain>
    </source>
</reference>
<keyword evidence="3" id="KW-1185">Reference proteome</keyword>
<evidence type="ECO:0000313" key="2">
    <source>
        <dbReference type="EnsemblMetazoa" id="PPA43350.1"/>
    </source>
</evidence>
<evidence type="ECO:0000313" key="3">
    <source>
        <dbReference type="Proteomes" id="UP000005239"/>
    </source>
</evidence>